<dbReference type="EnsemblMetazoa" id="AMAM001414-RA">
    <property type="protein sequence ID" value="AMAM001414-PA"/>
    <property type="gene ID" value="AMAM001414"/>
</dbReference>
<keyword evidence="3" id="KW-1185">Reference proteome</keyword>
<name>A0A182S7T4_9DIPT</name>
<proteinExistence type="predicted"/>
<accession>A0A182S7T4</accession>
<reference evidence="3" key="1">
    <citation type="submission" date="2013-09" db="EMBL/GenBank/DDBJ databases">
        <title>The Genome Sequence of Anopheles maculatus species B.</title>
        <authorList>
            <consortium name="The Broad Institute Genomics Platform"/>
            <person name="Neafsey D.E."/>
            <person name="Besansky N."/>
            <person name="Howell P."/>
            <person name="Walton C."/>
            <person name="Young S.K."/>
            <person name="Zeng Q."/>
            <person name="Gargeya S."/>
            <person name="Fitzgerald M."/>
            <person name="Haas B."/>
            <person name="Abouelleil A."/>
            <person name="Allen A.W."/>
            <person name="Alvarado L."/>
            <person name="Arachchi H.M."/>
            <person name="Berlin A.M."/>
            <person name="Chapman S.B."/>
            <person name="Gainer-Dewar J."/>
            <person name="Goldberg J."/>
            <person name="Griggs A."/>
            <person name="Gujja S."/>
            <person name="Hansen M."/>
            <person name="Howarth C."/>
            <person name="Imamovic A."/>
            <person name="Ireland A."/>
            <person name="Larimer J."/>
            <person name="McCowan C."/>
            <person name="Murphy C."/>
            <person name="Pearson M."/>
            <person name="Poon T.W."/>
            <person name="Priest M."/>
            <person name="Roberts A."/>
            <person name="Saif S."/>
            <person name="Shea T."/>
            <person name="Sisk P."/>
            <person name="Sykes S."/>
            <person name="Wortman J."/>
            <person name="Nusbaum C."/>
            <person name="Birren B."/>
        </authorList>
    </citation>
    <scope>NUCLEOTIDE SEQUENCE [LARGE SCALE GENOMIC DNA]</scope>
    <source>
        <strain evidence="3">maculatus3</strain>
    </source>
</reference>
<evidence type="ECO:0000256" key="1">
    <source>
        <dbReference type="SAM" id="MobiDB-lite"/>
    </source>
</evidence>
<dbReference type="Proteomes" id="UP000075901">
    <property type="component" value="Unassembled WGS sequence"/>
</dbReference>
<sequence length="291" mass="33119">NTTIASNGSSTTLATTRRSVFPTSGDLPTKLSESFSVYDYGNDYDDTVPNPSRHTAAANGDTNEGDRILVLPLDEHDGYLRPEQTHYEPLVRQPTISTGQIYRDYWTQDGTKIRTYTDYLTERNLRPLYHNPTQDNNRYAPGHDKQLLLDDYSDKFVGLLLNGDKRDAIASDDDNGPTVSLRIYKKPRMISSDRKHKDTRHETEQRSIRDDATTKLKNKRPINNRLKTPTKKPSAISLVPFVLLTSVDRPDNWVMYHSKPSKQRKPPVTVPLLKSDAFSLSEFPKPIAEQD</sequence>
<evidence type="ECO:0000313" key="3">
    <source>
        <dbReference type="Proteomes" id="UP000075901"/>
    </source>
</evidence>
<feature type="compositionally biased region" description="Basic and acidic residues" evidence="1">
    <location>
        <begin position="191"/>
        <end position="212"/>
    </location>
</feature>
<organism evidence="2 3">
    <name type="scientific">Anopheles maculatus</name>
    <dbReference type="NCBI Taxonomy" id="74869"/>
    <lineage>
        <taxon>Eukaryota</taxon>
        <taxon>Metazoa</taxon>
        <taxon>Ecdysozoa</taxon>
        <taxon>Arthropoda</taxon>
        <taxon>Hexapoda</taxon>
        <taxon>Insecta</taxon>
        <taxon>Pterygota</taxon>
        <taxon>Neoptera</taxon>
        <taxon>Endopterygota</taxon>
        <taxon>Diptera</taxon>
        <taxon>Nematocera</taxon>
        <taxon>Culicoidea</taxon>
        <taxon>Culicidae</taxon>
        <taxon>Anophelinae</taxon>
        <taxon>Anopheles</taxon>
        <taxon>Anopheles maculatus group</taxon>
    </lineage>
</organism>
<feature type="region of interest" description="Disordered" evidence="1">
    <location>
        <begin position="188"/>
        <end position="212"/>
    </location>
</feature>
<dbReference type="VEuPathDB" id="VectorBase:AMAM001414"/>
<evidence type="ECO:0000313" key="2">
    <source>
        <dbReference type="EnsemblMetazoa" id="AMAM001414-PA"/>
    </source>
</evidence>
<dbReference type="AlphaFoldDB" id="A0A182S7T4"/>
<reference evidence="2" key="2">
    <citation type="submission" date="2020-05" db="UniProtKB">
        <authorList>
            <consortium name="EnsemblMetazoa"/>
        </authorList>
    </citation>
    <scope>IDENTIFICATION</scope>
    <source>
        <strain evidence="2">maculatus3</strain>
    </source>
</reference>
<protein>
    <submittedName>
        <fullName evidence="2">Uncharacterized protein</fullName>
    </submittedName>
</protein>